<dbReference type="Pfam" id="PF00324">
    <property type="entry name" value="AA_permease"/>
    <property type="match status" value="1"/>
</dbReference>
<dbReference type="Gene3D" id="1.20.1740.10">
    <property type="entry name" value="Amino acid/polyamine transporter I"/>
    <property type="match status" value="1"/>
</dbReference>
<keyword evidence="6" id="KW-0472">Membrane</keyword>
<evidence type="ECO:0000256" key="5">
    <source>
        <dbReference type="ARBA" id="ARBA00022989"/>
    </source>
</evidence>
<evidence type="ECO:0000313" key="8">
    <source>
        <dbReference type="EMBL" id="AXE81245.1"/>
    </source>
</evidence>
<keyword evidence="5" id="KW-1133">Transmembrane helix</keyword>
<dbReference type="PANTHER" id="PTHR43495:SF5">
    <property type="entry name" value="GAMMA-AMINOBUTYRIC ACID PERMEASE"/>
    <property type="match status" value="1"/>
</dbReference>
<keyword evidence="3" id="KW-0812">Transmembrane</keyword>
<name>A0A2Z5JPD4_STRAR</name>
<dbReference type="PANTHER" id="PTHR43495">
    <property type="entry name" value="GABA PERMEASE"/>
    <property type="match status" value="1"/>
</dbReference>
<dbReference type="GO" id="GO:0055085">
    <property type="term" value="P:transmembrane transport"/>
    <property type="evidence" value="ECO:0007669"/>
    <property type="project" value="InterPro"/>
</dbReference>
<dbReference type="EMBL" id="CP027306">
    <property type="protein sequence ID" value="AXE81245.1"/>
    <property type="molecule type" value="Genomic_DNA"/>
</dbReference>
<keyword evidence="2" id="KW-0813">Transport</keyword>
<dbReference type="AlphaFoldDB" id="A0A2Z5JPD4"/>
<dbReference type="KEGG" id="sata:C5746_34670"/>
<proteinExistence type="predicted"/>
<evidence type="ECO:0000259" key="7">
    <source>
        <dbReference type="Pfam" id="PF00324"/>
    </source>
</evidence>
<dbReference type="InterPro" id="IPR004841">
    <property type="entry name" value="AA-permease/SLC12A_dom"/>
</dbReference>
<evidence type="ECO:0000256" key="2">
    <source>
        <dbReference type="ARBA" id="ARBA00022448"/>
    </source>
</evidence>
<evidence type="ECO:0000256" key="3">
    <source>
        <dbReference type="ARBA" id="ARBA00022692"/>
    </source>
</evidence>
<protein>
    <recommendedName>
        <fullName evidence="7">Amino acid permease/ SLC12A domain-containing protein</fullName>
    </recommendedName>
</protein>
<sequence>MALPAPLGHRRLTSMLSCLNSGLYTASRMLLVLSGNREAPASCLKVNHRGVPVRAVLVSTSSPTAARSC</sequence>
<evidence type="ECO:0000256" key="4">
    <source>
        <dbReference type="ARBA" id="ARBA00022970"/>
    </source>
</evidence>
<keyword evidence="4" id="KW-0029">Amino-acid transport</keyword>
<reference evidence="8 9" key="1">
    <citation type="journal article" date="2018" name="Front. Microbiol.">
        <title>Genome Sequencing of Streptomyces atratus SCSIOZH16 and Activation Production of Nocardamine via Metabolic Engineering.</title>
        <authorList>
            <person name="Li Y."/>
            <person name="Zhang C."/>
            <person name="Liu C."/>
            <person name="Ju J."/>
            <person name="Ma J."/>
        </authorList>
    </citation>
    <scope>NUCLEOTIDE SEQUENCE [LARGE SCALE GENOMIC DNA]</scope>
    <source>
        <strain evidence="8 9">SCSIO_ZH16</strain>
    </source>
</reference>
<accession>A0A2Z5JPD4</accession>
<organism evidence="8 9">
    <name type="scientific">Streptomyces atratus</name>
    <dbReference type="NCBI Taxonomy" id="1893"/>
    <lineage>
        <taxon>Bacteria</taxon>
        <taxon>Bacillati</taxon>
        <taxon>Actinomycetota</taxon>
        <taxon>Actinomycetes</taxon>
        <taxon>Kitasatosporales</taxon>
        <taxon>Streptomycetaceae</taxon>
        <taxon>Streptomyces</taxon>
    </lineage>
</organism>
<dbReference type="GO" id="GO:0016020">
    <property type="term" value="C:membrane"/>
    <property type="evidence" value="ECO:0007669"/>
    <property type="project" value="UniProtKB-SubCell"/>
</dbReference>
<comment type="subcellular location">
    <subcellularLocation>
        <location evidence="1">Membrane</location>
        <topology evidence="1">Multi-pass membrane protein</topology>
    </subcellularLocation>
</comment>
<feature type="domain" description="Amino acid permease/ SLC12A" evidence="7">
    <location>
        <begin position="12"/>
        <end position="60"/>
    </location>
</feature>
<evidence type="ECO:0000256" key="6">
    <source>
        <dbReference type="ARBA" id="ARBA00023136"/>
    </source>
</evidence>
<evidence type="ECO:0000313" key="9">
    <source>
        <dbReference type="Proteomes" id="UP000252698"/>
    </source>
</evidence>
<gene>
    <name evidence="8" type="ORF">C5746_34670</name>
</gene>
<dbReference type="GO" id="GO:0006865">
    <property type="term" value="P:amino acid transport"/>
    <property type="evidence" value="ECO:0007669"/>
    <property type="project" value="UniProtKB-KW"/>
</dbReference>
<dbReference type="Proteomes" id="UP000252698">
    <property type="component" value="Chromosome"/>
</dbReference>
<evidence type="ECO:0000256" key="1">
    <source>
        <dbReference type="ARBA" id="ARBA00004141"/>
    </source>
</evidence>